<keyword evidence="2" id="KW-1185">Reference proteome</keyword>
<organism evidence="1 2">
    <name type="scientific">Salinimonas iocasae</name>
    <dbReference type="NCBI Taxonomy" id="2572577"/>
    <lineage>
        <taxon>Bacteria</taxon>
        <taxon>Pseudomonadati</taxon>
        <taxon>Pseudomonadota</taxon>
        <taxon>Gammaproteobacteria</taxon>
        <taxon>Alteromonadales</taxon>
        <taxon>Alteromonadaceae</taxon>
        <taxon>Alteromonas/Salinimonas group</taxon>
        <taxon>Salinimonas</taxon>
    </lineage>
</organism>
<dbReference type="Proteomes" id="UP000304912">
    <property type="component" value="Chromosome"/>
</dbReference>
<sequence>MKLTSRTFMRSRRGLMIQCLVKLSNLEDDAYRLTKQGLEVGLYLTLQGKVGFLKYKYFIKSLSHIAEKVQGFSGREKFSNNGMSEALKSLNHHGFLVYEYEKANLIDKHGEKRGVKIKLLKRAEYKSLLEKLGG</sequence>
<evidence type="ECO:0000313" key="1">
    <source>
        <dbReference type="EMBL" id="QCZ92637.1"/>
    </source>
</evidence>
<accession>A0A5B7YA39</accession>
<dbReference type="EMBL" id="CP039852">
    <property type="protein sequence ID" value="QCZ92637.1"/>
    <property type="molecule type" value="Genomic_DNA"/>
</dbReference>
<dbReference type="KEGG" id="salk:FBQ74_03745"/>
<dbReference type="AlphaFoldDB" id="A0A5B7YA39"/>
<proteinExistence type="predicted"/>
<dbReference type="OrthoDB" id="9880051at2"/>
<name>A0A5B7YA39_9ALTE</name>
<dbReference type="RefSeq" id="WP_139755387.1">
    <property type="nucleotide sequence ID" value="NZ_CP039852.1"/>
</dbReference>
<protein>
    <submittedName>
        <fullName evidence="1">Uncharacterized protein</fullName>
    </submittedName>
</protein>
<reference evidence="1 2" key="1">
    <citation type="submission" date="2019-04" db="EMBL/GenBank/DDBJ databases">
        <title>Salinimonas iocasae sp. nov., a halophilic bacterium isolated from the outer tube casing of tubeworms in Okinawa Trough.</title>
        <authorList>
            <person name="Zhang H."/>
            <person name="Wang H."/>
            <person name="Li C."/>
        </authorList>
    </citation>
    <scope>NUCLEOTIDE SEQUENCE [LARGE SCALE GENOMIC DNA]</scope>
    <source>
        <strain evidence="1 2">KX18D6</strain>
    </source>
</reference>
<gene>
    <name evidence="1" type="ORF">FBQ74_03745</name>
</gene>
<evidence type="ECO:0000313" key="2">
    <source>
        <dbReference type="Proteomes" id="UP000304912"/>
    </source>
</evidence>